<dbReference type="Gene3D" id="2.40.128.590">
    <property type="entry name" value="CpcT/CpeT domain"/>
    <property type="match status" value="1"/>
</dbReference>
<organism evidence="1 2">
    <name type="scientific">Nannochloropsis gaditana</name>
    <dbReference type="NCBI Taxonomy" id="72520"/>
    <lineage>
        <taxon>Eukaryota</taxon>
        <taxon>Sar</taxon>
        <taxon>Stramenopiles</taxon>
        <taxon>Ochrophyta</taxon>
        <taxon>Eustigmatophyceae</taxon>
        <taxon>Eustigmatales</taxon>
        <taxon>Monodopsidaceae</taxon>
        <taxon>Nannochloropsis</taxon>
    </lineage>
</organism>
<dbReference type="InterPro" id="IPR038672">
    <property type="entry name" value="CpcT/CpeT_sf"/>
</dbReference>
<keyword evidence="2" id="KW-1185">Reference proteome</keyword>
<dbReference type="Pfam" id="PF06206">
    <property type="entry name" value="CpeT"/>
    <property type="match status" value="1"/>
</dbReference>
<evidence type="ECO:0000313" key="2">
    <source>
        <dbReference type="Proteomes" id="UP000019335"/>
    </source>
</evidence>
<reference evidence="1 2" key="1">
    <citation type="journal article" date="2014" name="Mol. Plant">
        <title>Chromosome Scale Genome Assembly and Transcriptome Profiling of Nannochloropsis gaditana in Nitrogen Depletion.</title>
        <authorList>
            <person name="Corteggiani Carpinelli E."/>
            <person name="Telatin A."/>
            <person name="Vitulo N."/>
            <person name="Forcato C."/>
            <person name="D'Angelo M."/>
            <person name="Schiavon R."/>
            <person name="Vezzi A."/>
            <person name="Giacometti G.M."/>
            <person name="Morosinotto T."/>
            <person name="Valle G."/>
        </authorList>
    </citation>
    <scope>NUCLEOTIDE SEQUENCE [LARGE SCALE GENOMIC DNA]</scope>
    <source>
        <strain evidence="1 2">B-31</strain>
    </source>
</reference>
<dbReference type="GO" id="GO:0016829">
    <property type="term" value="F:lyase activity"/>
    <property type="evidence" value="ECO:0007669"/>
    <property type="project" value="InterPro"/>
</dbReference>
<sequence length="332" mass="37528">MKVGVREHQKEEDVRATMARPMEMQPFYKPVLPRHNLLPPLAAVLCLLLLLSRPDATTEAFVLHLRQAKQWRIQGGATTTEDGDGLLSHFRSFFQGEFDNAVQVASERAQGIEAGLGGGHEQIHCVLEPLELAHGVLGNDSLFCVGATYYFDGRPDAVFRCRVYSFHPPPPSQGWEDEEDGSSFFLPPLPFAEMRLHRFTPDFETIMRKNNYDMRLLQEPCNQLAQVVEELTGCSILWSVCTERIVIGQDIVGNGEGERPEVVHGARFQGEMREGFCLVDSQREANVRLKIEDDLLLTADMLSVNDRGTDCRTGELVYGNHQGLPYRMQRRR</sequence>
<evidence type="ECO:0000313" key="1">
    <source>
        <dbReference type="EMBL" id="EWM26242.1"/>
    </source>
</evidence>
<dbReference type="AlphaFoldDB" id="W7TJG7"/>
<gene>
    <name evidence="1" type="ORF">Naga_100025g64</name>
</gene>
<protein>
    <submittedName>
        <fullName evidence="1">Uncharacterized protein</fullName>
    </submittedName>
</protein>
<dbReference type="InterPro" id="IPR010404">
    <property type="entry name" value="CpcT/CpeT"/>
</dbReference>
<dbReference type="EMBL" id="AZIL01000698">
    <property type="protein sequence ID" value="EWM26242.1"/>
    <property type="molecule type" value="Genomic_DNA"/>
</dbReference>
<accession>W7TJG7</accession>
<comment type="caution">
    <text evidence="1">The sequence shown here is derived from an EMBL/GenBank/DDBJ whole genome shotgun (WGS) entry which is preliminary data.</text>
</comment>
<dbReference type="Proteomes" id="UP000019335">
    <property type="component" value="Chromosome 9"/>
</dbReference>
<proteinExistence type="predicted"/>
<name>W7TJG7_9STRA</name>
<dbReference type="OrthoDB" id="2708at2759"/>